<keyword evidence="3" id="KW-0436">Ligase</keyword>
<name>X1L172_9ZZZZ</name>
<dbReference type="Gene3D" id="3.30.930.10">
    <property type="entry name" value="Bira Bifunctional Protein, Domain 2"/>
    <property type="match status" value="1"/>
</dbReference>
<evidence type="ECO:0000256" key="7">
    <source>
        <dbReference type="ARBA" id="ARBA00023146"/>
    </source>
</evidence>
<dbReference type="InterPro" id="IPR006195">
    <property type="entry name" value="aa-tRNA-synth_II"/>
</dbReference>
<gene>
    <name evidence="10" type="ORF">S06H3_11049</name>
</gene>
<evidence type="ECO:0000259" key="9">
    <source>
        <dbReference type="PROSITE" id="PS50862"/>
    </source>
</evidence>
<accession>X1L172</accession>
<reference evidence="10" key="1">
    <citation type="journal article" date="2014" name="Front. Microbiol.">
        <title>High frequency of phylogenetically diverse reductive dehalogenase-homologous genes in deep subseafloor sedimentary metagenomes.</title>
        <authorList>
            <person name="Kawai M."/>
            <person name="Futagami T."/>
            <person name="Toyoda A."/>
            <person name="Takaki Y."/>
            <person name="Nishi S."/>
            <person name="Hori S."/>
            <person name="Arai W."/>
            <person name="Tsubouchi T."/>
            <person name="Morono Y."/>
            <person name="Uchiyama I."/>
            <person name="Ito T."/>
            <person name="Fujiyama A."/>
            <person name="Inagaki F."/>
            <person name="Takami H."/>
        </authorList>
    </citation>
    <scope>NUCLEOTIDE SEQUENCE</scope>
    <source>
        <strain evidence="10">Expedition CK06-06</strain>
    </source>
</reference>
<feature type="non-terminal residue" evidence="10">
    <location>
        <position position="167"/>
    </location>
</feature>
<keyword evidence="5" id="KW-0067">ATP-binding</keyword>
<evidence type="ECO:0000256" key="5">
    <source>
        <dbReference type="ARBA" id="ARBA00022840"/>
    </source>
</evidence>
<evidence type="ECO:0000313" key="10">
    <source>
        <dbReference type="EMBL" id="GAI13062.1"/>
    </source>
</evidence>
<comment type="similarity">
    <text evidence="1">Belongs to the class-II aminoacyl-tRNA synthetase family.</text>
</comment>
<proteinExistence type="inferred from homology"/>
<comment type="catalytic activity">
    <reaction evidence="8">
        <text>tRNA(Thr) + L-threonine + ATP = L-threonyl-tRNA(Thr) + AMP + diphosphate + H(+)</text>
        <dbReference type="Rhea" id="RHEA:24624"/>
        <dbReference type="Rhea" id="RHEA-COMP:9670"/>
        <dbReference type="Rhea" id="RHEA-COMP:9704"/>
        <dbReference type="ChEBI" id="CHEBI:15378"/>
        <dbReference type="ChEBI" id="CHEBI:30616"/>
        <dbReference type="ChEBI" id="CHEBI:33019"/>
        <dbReference type="ChEBI" id="CHEBI:57926"/>
        <dbReference type="ChEBI" id="CHEBI:78442"/>
        <dbReference type="ChEBI" id="CHEBI:78534"/>
        <dbReference type="ChEBI" id="CHEBI:456215"/>
        <dbReference type="EC" id="6.1.1.3"/>
    </reaction>
</comment>
<dbReference type="InterPro" id="IPR002314">
    <property type="entry name" value="aa-tRNA-synt_IIb"/>
</dbReference>
<feature type="domain" description="Aminoacyl-transfer RNA synthetases class-II family profile" evidence="9">
    <location>
        <begin position="28"/>
        <end position="167"/>
    </location>
</feature>
<dbReference type="Pfam" id="PF00587">
    <property type="entry name" value="tRNA-synt_2b"/>
    <property type="match status" value="1"/>
</dbReference>
<dbReference type="PROSITE" id="PS50862">
    <property type="entry name" value="AA_TRNA_LIGASE_II"/>
    <property type="match status" value="1"/>
</dbReference>
<dbReference type="SUPFAM" id="SSF55681">
    <property type="entry name" value="Class II aaRS and biotin synthetases"/>
    <property type="match status" value="1"/>
</dbReference>
<dbReference type="EMBL" id="BARV01005260">
    <property type="protein sequence ID" value="GAI13062.1"/>
    <property type="molecule type" value="Genomic_DNA"/>
</dbReference>
<comment type="caution">
    <text evidence="10">The sequence shown here is derived from an EMBL/GenBank/DDBJ whole genome shotgun (WGS) entry which is preliminary data.</text>
</comment>
<protein>
    <recommendedName>
        <fullName evidence="2">threonine--tRNA ligase</fullName>
        <ecNumber evidence="2">6.1.1.3</ecNumber>
    </recommendedName>
</protein>
<organism evidence="10">
    <name type="scientific">marine sediment metagenome</name>
    <dbReference type="NCBI Taxonomy" id="412755"/>
    <lineage>
        <taxon>unclassified sequences</taxon>
        <taxon>metagenomes</taxon>
        <taxon>ecological metagenomes</taxon>
    </lineage>
</organism>
<dbReference type="GO" id="GO:0005524">
    <property type="term" value="F:ATP binding"/>
    <property type="evidence" value="ECO:0007669"/>
    <property type="project" value="UniProtKB-KW"/>
</dbReference>
<dbReference type="AlphaFoldDB" id="X1L172"/>
<dbReference type="EC" id="6.1.1.3" evidence="2"/>
<evidence type="ECO:0000256" key="8">
    <source>
        <dbReference type="ARBA" id="ARBA00049515"/>
    </source>
</evidence>
<keyword evidence="7" id="KW-0030">Aminoacyl-tRNA synthetase</keyword>
<evidence type="ECO:0000256" key="6">
    <source>
        <dbReference type="ARBA" id="ARBA00022917"/>
    </source>
</evidence>
<dbReference type="GO" id="GO:0006435">
    <property type="term" value="P:threonyl-tRNA aminoacylation"/>
    <property type="evidence" value="ECO:0007669"/>
    <property type="project" value="InterPro"/>
</dbReference>
<dbReference type="InterPro" id="IPR002320">
    <property type="entry name" value="Thr-tRNA-ligase_IIa"/>
</dbReference>
<evidence type="ECO:0000256" key="4">
    <source>
        <dbReference type="ARBA" id="ARBA00022741"/>
    </source>
</evidence>
<evidence type="ECO:0000256" key="2">
    <source>
        <dbReference type="ARBA" id="ARBA00013163"/>
    </source>
</evidence>
<keyword evidence="6" id="KW-0648">Protein biosynthesis</keyword>
<dbReference type="PANTHER" id="PTHR11451">
    <property type="entry name" value="THREONINE-TRNA LIGASE"/>
    <property type="match status" value="1"/>
</dbReference>
<evidence type="ECO:0000256" key="3">
    <source>
        <dbReference type="ARBA" id="ARBA00022598"/>
    </source>
</evidence>
<dbReference type="InterPro" id="IPR045864">
    <property type="entry name" value="aa-tRNA-synth_II/BPL/LPL"/>
</dbReference>
<dbReference type="PRINTS" id="PR01047">
    <property type="entry name" value="TRNASYNTHTHR"/>
</dbReference>
<sequence>MSAASAPKGVTFSLFSIQDEFGPGLVLWHPKGAIIRRIIEDFWKDEHVKRGYDIVYTPHIARIDLWKTSGHLEFYQDYLYSPMDVEGQKYILKPMNCLGHILIYKTKLRSYRELPIRYAELGTVYRYERSGVLHGLSRVRGFTQDDAHIFCRPDQLEEEIIGVLDLA</sequence>
<dbReference type="PANTHER" id="PTHR11451:SF44">
    <property type="entry name" value="THREONINE--TRNA LIGASE, CHLOROPLASTIC_MITOCHONDRIAL 2"/>
    <property type="match status" value="1"/>
</dbReference>
<evidence type="ECO:0000256" key="1">
    <source>
        <dbReference type="ARBA" id="ARBA00008226"/>
    </source>
</evidence>
<keyword evidence="4" id="KW-0547">Nucleotide-binding</keyword>
<dbReference type="GO" id="GO:0004829">
    <property type="term" value="F:threonine-tRNA ligase activity"/>
    <property type="evidence" value="ECO:0007669"/>
    <property type="project" value="UniProtKB-EC"/>
</dbReference>
<dbReference type="GO" id="GO:0005737">
    <property type="term" value="C:cytoplasm"/>
    <property type="evidence" value="ECO:0007669"/>
    <property type="project" value="InterPro"/>
</dbReference>